<evidence type="ECO:0000256" key="3">
    <source>
        <dbReference type="ARBA" id="ARBA00022989"/>
    </source>
</evidence>
<keyword evidence="9" id="KW-1185">Reference proteome</keyword>
<keyword evidence="6 7" id="KW-0961">Cell wall biogenesis/degradation</keyword>
<evidence type="ECO:0000256" key="1">
    <source>
        <dbReference type="ARBA" id="ARBA00022475"/>
    </source>
</evidence>
<dbReference type="Gene3D" id="3.30.160.60">
    <property type="entry name" value="Classic Zinc Finger"/>
    <property type="match status" value="1"/>
</dbReference>
<comment type="function">
    <text evidence="7">Functions as a peptidoglycan terminase that cleaves nascent peptidoglycan strands endolytically to terminate their elongation.</text>
</comment>
<dbReference type="RefSeq" id="WP_341837057.1">
    <property type="nucleotide sequence ID" value="NZ_CP149822.1"/>
</dbReference>
<comment type="catalytic activity">
    <reaction evidence="7">
        <text>a peptidoglycan chain = a peptidoglycan chain with N-acetyl-1,6-anhydromuramyl-[peptide] at the reducing end + a peptidoglycan chain with N-acetylglucosamine at the non-reducing end.</text>
        <dbReference type="EC" id="4.2.2.29"/>
    </reaction>
</comment>
<dbReference type="Pfam" id="PF02618">
    <property type="entry name" value="YceG"/>
    <property type="match status" value="1"/>
</dbReference>
<dbReference type="EC" id="4.2.2.29" evidence="7"/>
<comment type="similarity">
    <text evidence="7">Belongs to the transglycosylase MltG family.</text>
</comment>
<keyword evidence="1 7" id="KW-1003">Cell membrane</keyword>
<dbReference type="Gene3D" id="3.30.1490.480">
    <property type="entry name" value="Endolytic murein transglycosylase"/>
    <property type="match status" value="1"/>
</dbReference>
<gene>
    <name evidence="7 8" type="primary">mltG</name>
    <name evidence="8" type="ORF">WJU16_04125</name>
</gene>
<dbReference type="NCBIfam" id="TIGR00247">
    <property type="entry name" value="endolytic transglycosylase MltG"/>
    <property type="match status" value="1"/>
</dbReference>
<evidence type="ECO:0000256" key="7">
    <source>
        <dbReference type="HAMAP-Rule" id="MF_02065"/>
    </source>
</evidence>
<feature type="site" description="Important for catalytic activity" evidence="7">
    <location>
        <position position="225"/>
    </location>
</feature>
<evidence type="ECO:0000313" key="8">
    <source>
        <dbReference type="EMBL" id="WZN42222.1"/>
    </source>
</evidence>
<name>A0ABZ2YS77_9BACT</name>
<feature type="transmembrane region" description="Helical" evidence="7">
    <location>
        <begin position="12"/>
        <end position="36"/>
    </location>
</feature>
<evidence type="ECO:0000256" key="6">
    <source>
        <dbReference type="ARBA" id="ARBA00023316"/>
    </source>
</evidence>
<reference evidence="9" key="1">
    <citation type="submission" date="2024-03" db="EMBL/GenBank/DDBJ databases">
        <title>Chitinophaga horti sp. nov., isolated from garden soil.</title>
        <authorList>
            <person name="Lee D.S."/>
            <person name="Han D.M."/>
            <person name="Baek J.H."/>
            <person name="Choi D.G."/>
            <person name="Jeon J.H."/>
            <person name="Jeon C.O."/>
        </authorList>
    </citation>
    <scope>NUCLEOTIDE SEQUENCE [LARGE SCALE GENOMIC DNA]</scope>
    <source>
        <strain evidence="9">GPA1</strain>
    </source>
</reference>
<evidence type="ECO:0000256" key="4">
    <source>
        <dbReference type="ARBA" id="ARBA00023136"/>
    </source>
</evidence>
<organism evidence="8 9">
    <name type="scientific">Chitinophaga pollutisoli</name>
    <dbReference type="NCBI Taxonomy" id="3133966"/>
    <lineage>
        <taxon>Bacteria</taxon>
        <taxon>Pseudomonadati</taxon>
        <taxon>Bacteroidota</taxon>
        <taxon>Chitinophagia</taxon>
        <taxon>Chitinophagales</taxon>
        <taxon>Chitinophagaceae</taxon>
        <taxon>Chitinophaga</taxon>
    </lineage>
</organism>
<keyword evidence="5 7" id="KW-0456">Lyase</keyword>
<dbReference type="CDD" id="cd08010">
    <property type="entry name" value="MltG_like"/>
    <property type="match status" value="1"/>
</dbReference>
<protein>
    <recommendedName>
        <fullName evidence="7">Endolytic murein transglycosylase</fullName>
        <ecNumber evidence="7">4.2.2.29</ecNumber>
    </recommendedName>
    <alternativeName>
        <fullName evidence="7">Peptidoglycan lytic transglycosylase</fullName>
    </alternativeName>
    <alternativeName>
        <fullName evidence="7">Peptidoglycan polymerization terminase</fullName>
    </alternativeName>
</protein>
<sequence length="349" mass="39249">MRNKTNKNTSPWVRRIAIIGACLIAGALVIAAYLLMGPNTRSFGDKKYFYVPTGSRYDDVLKGLSDQEIISSTSTFNLVARQLGYPSRVKAGRYEIKKGMSNLEIVRILRSGKQSPVKLVINKLRLKNDFIRLVSNNLEADSAAMRAILEDPVYLRQFGLDTTTVMAAVMPNTYEFYWNTSAAKVFDKISDAYETFWNDTRKQKAAALNLTPVQVTVLASIVEEETNRNDEKPVIASVYLNRMKKGMRLGADPTVKFALQNFALRRIYNTHLEFDSPYNTYRYYGLPPGPICTPSAKSIDAVLTPAETDYLFFAARPDGSGYHSFAVTFKEHLENARAYQKGLNARGIK</sequence>
<accession>A0ABZ2YS77</accession>
<dbReference type="PANTHER" id="PTHR30518">
    <property type="entry name" value="ENDOLYTIC MUREIN TRANSGLYCOSYLASE"/>
    <property type="match status" value="1"/>
</dbReference>
<keyword evidence="4 7" id="KW-0472">Membrane</keyword>
<keyword evidence="3 7" id="KW-1133">Transmembrane helix</keyword>
<dbReference type="HAMAP" id="MF_02065">
    <property type="entry name" value="MltG"/>
    <property type="match status" value="1"/>
</dbReference>
<proteinExistence type="inferred from homology"/>
<dbReference type="EMBL" id="CP149822">
    <property type="protein sequence ID" value="WZN42222.1"/>
    <property type="molecule type" value="Genomic_DNA"/>
</dbReference>
<evidence type="ECO:0000256" key="2">
    <source>
        <dbReference type="ARBA" id="ARBA00022692"/>
    </source>
</evidence>
<evidence type="ECO:0000313" key="9">
    <source>
        <dbReference type="Proteomes" id="UP001485459"/>
    </source>
</evidence>
<dbReference type="Proteomes" id="UP001485459">
    <property type="component" value="Chromosome"/>
</dbReference>
<keyword evidence="2 7" id="KW-0812">Transmembrane</keyword>
<evidence type="ECO:0000256" key="5">
    <source>
        <dbReference type="ARBA" id="ARBA00023239"/>
    </source>
</evidence>
<comment type="subcellular location">
    <subcellularLocation>
        <location evidence="7">Cell membrane</location>
        <topology evidence="7">Single-pass membrane protein</topology>
    </subcellularLocation>
</comment>
<dbReference type="InterPro" id="IPR003770">
    <property type="entry name" value="MLTG-like"/>
</dbReference>
<dbReference type="PANTHER" id="PTHR30518:SF2">
    <property type="entry name" value="ENDOLYTIC MUREIN TRANSGLYCOSYLASE"/>
    <property type="match status" value="1"/>
</dbReference>